<comment type="caution">
    <text evidence="1">The sequence shown here is derived from an EMBL/GenBank/DDBJ whole genome shotgun (WGS) entry which is preliminary data.</text>
</comment>
<reference evidence="1" key="1">
    <citation type="submission" date="2022-04" db="EMBL/GenBank/DDBJ databases">
        <title>Shinella lacus sp. nov., a novel member of the genus Shinella from water.</title>
        <authorList>
            <person name="Deng Y."/>
        </authorList>
    </citation>
    <scope>NUCLEOTIDE SEQUENCE</scope>
    <source>
        <strain evidence="1">JCM 31239</strain>
    </source>
</reference>
<sequence length="184" mass="21186">MIFCEKCDSPHNVKNGKVRGVQRYRCRDCKHNFVVDFKHRYPRDAKLLHLMIIHYGASEQFWHEDGPTAATVETWAADARQLADWFIRALADHHFFCLFFAREDFEKSYSGTVGLAAAITGNSGRDHLNRFMDLLDAEFAHICEIAEQHPEHEYYGVQKDIKTDLELVTNDLEAMATLKAGQIP</sequence>
<dbReference type="Proteomes" id="UP001177080">
    <property type="component" value="Unassembled WGS sequence"/>
</dbReference>
<evidence type="ECO:0008006" key="3">
    <source>
        <dbReference type="Google" id="ProtNLM"/>
    </source>
</evidence>
<organism evidence="1 2">
    <name type="scientific">Shinella curvata</name>
    <dbReference type="NCBI Taxonomy" id="1817964"/>
    <lineage>
        <taxon>Bacteria</taxon>
        <taxon>Pseudomonadati</taxon>
        <taxon>Pseudomonadota</taxon>
        <taxon>Alphaproteobacteria</taxon>
        <taxon>Hyphomicrobiales</taxon>
        <taxon>Rhizobiaceae</taxon>
        <taxon>Shinella</taxon>
    </lineage>
</organism>
<evidence type="ECO:0000313" key="2">
    <source>
        <dbReference type="Proteomes" id="UP001177080"/>
    </source>
</evidence>
<dbReference type="RefSeq" id="WP_244758985.1">
    <property type="nucleotide sequence ID" value="NZ_JALJCJ010000001.1"/>
</dbReference>
<protein>
    <recommendedName>
        <fullName evidence="3">Transposase</fullName>
    </recommendedName>
</protein>
<name>A0ABT8X8S1_9HYPH</name>
<keyword evidence="2" id="KW-1185">Reference proteome</keyword>
<dbReference type="EMBL" id="WHSC02000001">
    <property type="protein sequence ID" value="MDO6120118.1"/>
    <property type="molecule type" value="Genomic_DNA"/>
</dbReference>
<accession>A0ABT8X8S1</accession>
<gene>
    <name evidence="1" type="ORF">GB928_002845</name>
</gene>
<proteinExistence type="predicted"/>
<evidence type="ECO:0000313" key="1">
    <source>
        <dbReference type="EMBL" id="MDO6120118.1"/>
    </source>
</evidence>